<gene>
    <name evidence="3" type="ORF">E3O65_11660</name>
</gene>
<feature type="compositionally biased region" description="Gly residues" evidence="1">
    <location>
        <begin position="100"/>
        <end position="109"/>
    </location>
</feature>
<evidence type="ECO:0000313" key="3">
    <source>
        <dbReference type="EMBL" id="TFC97434.1"/>
    </source>
</evidence>
<name>A0ABY2J163_9MICO</name>
<dbReference type="RefSeq" id="WP_134363875.1">
    <property type="nucleotide sequence ID" value="NZ_SOGJ01000023.1"/>
</dbReference>
<feature type="region of interest" description="Disordered" evidence="1">
    <location>
        <begin position="89"/>
        <end position="109"/>
    </location>
</feature>
<protein>
    <recommendedName>
        <fullName evidence="5">Copper-binding protein</fullName>
    </recommendedName>
</protein>
<organism evidence="3 4">
    <name type="scientific">Cryobacterium breve</name>
    <dbReference type="NCBI Taxonomy" id="1259258"/>
    <lineage>
        <taxon>Bacteria</taxon>
        <taxon>Bacillati</taxon>
        <taxon>Actinomycetota</taxon>
        <taxon>Actinomycetes</taxon>
        <taxon>Micrococcales</taxon>
        <taxon>Microbacteriaceae</taxon>
        <taxon>Cryobacterium</taxon>
    </lineage>
</organism>
<proteinExistence type="predicted"/>
<accession>A0ABY2J163</accession>
<evidence type="ECO:0000256" key="2">
    <source>
        <dbReference type="SAM" id="SignalP"/>
    </source>
</evidence>
<keyword evidence="4" id="KW-1185">Reference proteome</keyword>
<feature type="chain" id="PRO_5045974493" description="Copper-binding protein" evidence="2">
    <location>
        <begin position="27"/>
        <end position="109"/>
    </location>
</feature>
<feature type="signal peptide" evidence="2">
    <location>
        <begin position="1"/>
        <end position="26"/>
    </location>
</feature>
<keyword evidence="2" id="KW-0732">Signal</keyword>
<evidence type="ECO:0000313" key="4">
    <source>
        <dbReference type="Proteomes" id="UP000298355"/>
    </source>
</evidence>
<dbReference type="Proteomes" id="UP000298355">
    <property type="component" value="Unassembled WGS sequence"/>
</dbReference>
<dbReference type="EMBL" id="SOGJ01000023">
    <property type="protein sequence ID" value="TFC97434.1"/>
    <property type="molecule type" value="Genomic_DNA"/>
</dbReference>
<evidence type="ECO:0000256" key="1">
    <source>
        <dbReference type="SAM" id="MobiDB-lite"/>
    </source>
</evidence>
<sequence>MRSRIWITSLAVGALLAAGTVAPAYAVEGNAPSAPASQTEDNVRGHMAAMHRAPGLVKMHEQMMAGMSDTAAVIAGAPGMAKMHEQMMAHHPAGEASTEAGGGSPEVQR</sequence>
<evidence type="ECO:0008006" key="5">
    <source>
        <dbReference type="Google" id="ProtNLM"/>
    </source>
</evidence>
<reference evidence="3 4" key="1">
    <citation type="submission" date="2019-03" db="EMBL/GenBank/DDBJ databases">
        <title>Genomics of glacier-inhabiting Cryobacterium strains.</title>
        <authorList>
            <person name="Liu Q."/>
            <person name="Xin Y.-H."/>
        </authorList>
    </citation>
    <scope>NUCLEOTIDE SEQUENCE [LARGE SCALE GENOMIC DNA]</scope>
    <source>
        <strain evidence="3 4">TMT4-23</strain>
    </source>
</reference>
<comment type="caution">
    <text evidence="3">The sequence shown here is derived from an EMBL/GenBank/DDBJ whole genome shotgun (WGS) entry which is preliminary data.</text>
</comment>